<dbReference type="RefSeq" id="WP_161552862.1">
    <property type="nucleotide sequence ID" value="NZ_AP022325.1"/>
</dbReference>
<dbReference type="GO" id="GO:0006353">
    <property type="term" value="P:DNA-templated transcription termination"/>
    <property type="evidence" value="ECO:0007669"/>
    <property type="project" value="InterPro"/>
</dbReference>
<feature type="transmembrane region" description="Helical" evidence="1">
    <location>
        <begin position="25"/>
        <end position="47"/>
    </location>
</feature>
<reference evidence="3 4" key="1">
    <citation type="submission" date="2020-01" db="EMBL/GenBank/DDBJ databases">
        <title>Complete genome sequence of Mycoplasma felis strain Myco-2.</title>
        <authorList>
            <person name="Kinoshita Y."/>
            <person name="Niwa H."/>
            <person name="Uchida-Fujii E."/>
            <person name="Nukada T."/>
        </authorList>
    </citation>
    <scope>NUCLEOTIDE SEQUENCE [LARGE SCALE GENOMIC DNA]</scope>
    <source>
        <strain evidence="3 4">Myco-2</strain>
    </source>
</reference>
<feature type="transmembrane region" description="Helical" evidence="1">
    <location>
        <begin position="84"/>
        <end position="105"/>
    </location>
</feature>
<dbReference type="InterPro" id="IPR036269">
    <property type="entry name" value="Rho_N_sf"/>
</dbReference>
<evidence type="ECO:0000256" key="1">
    <source>
        <dbReference type="SAM" id="Phobius"/>
    </source>
</evidence>
<keyword evidence="1" id="KW-0472">Membrane</keyword>
<protein>
    <recommendedName>
        <fullName evidence="2">Rho termination factor-like N-terminal domain-containing protein</fullName>
    </recommendedName>
</protein>
<gene>
    <name evidence="3" type="ORF">JPM2_0210</name>
</gene>
<dbReference type="Pfam" id="PF07498">
    <property type="entry name" value="Rho_N"/>
    <property type="match status" value="1"/>
</dbReference>
<dbReference type="SUPFAM" id="SSF68912">
    <property type="entry name" value="Rho N-terminal domain-like"/>
    <property type="match status" value="1"/>
</dbReference>
<evidence type="ECO:0000313" key="3">
    <source>
        <dbReference type="EMBL" id="BBU47328.1"/>
    </source>
</evidence>
<dbReference type="AlphaFoldDB" id="A0A809SEF7"/>
<dbReference type="Proteomes" id="UP000464317">
    <property type="component" value="Chromosome"/>
</dbReference>
<keyword evidence="1" id="KW-1133">Transmembrane helix</keyword>
<sequence length="281" mass="33371">MKNLYNNEIKTTSELWKAHNKEFKLWVFLYLGLIFLTTLLPTIYLVYLGSARQEYIEIQKRLTELSNNELHPSSVYESQYIREIVFTTFQNLFYWFVVVVFILSIKNSIKNKNFSYLSSWVIWLTWIMGLIHIIRAIIFLSSSFDTTILKEFSISMFLFSINIINVILYFILIVFVDRKVKAVKKAFVYIQTIKAMEELSKEYMENIRTGNPYAPTGFKTETKKEEKNQENIEDSFEYKKLNDLTQEELHSIAKKLNIVGYDELTRDELIKKILIYTKKAN</sequence>
<dbReference type="InterPro" id="IPR011112">
    <property type="entry name" value="Rho-like_N"/>
</dbReference>
<organism evidence="3 4">
    <name type="scientific">Mycoplasmopsis felis</name>
    <dbReference type="NCBI Taxonomy" id="33923"/>
    <lineage>
        <taxon>Bacteria</taxon>
        <taxon>Bacillati</taxon>
        <taxon>Mycoplasmatota</taxon>
        <taxon>Mycoplasmoidales</taxon>
        <taxon>Metamycoplasmataceae</taxon>
        <taxon>Mycoplasmopsis</taxon>
    </lineage>
</organism>
<dbReference type="EMBL" id="AP022325">
    <property type="protein sequence ID" value="BBU47328.1"/>
    <property type="molecule type" value="Genomic_DNA"/>
</dbReference>
<feature type="transmembrane region" description="Helical" evidence="1">
    <location>
        <begin position="117"/>
        <end position="140"/>
    </location>
</feature>
<dbReference type="KEGG" id="mfel:JPM2_0210"/>
<feature type="domain" description="Rho termination factor-like N-terminal" evidence="2">
    <location>
        <begin position="241"/>
        <end position="274"/>
    </location>
</feature>
<feature type="transmembrane region" description="Helical" evidence="1">
    <location>
        <begin position="152"/>
        <end position="176"/>
    </location>
</feature>
<keyword evidence="1" id="KW-0812">Transmembrane</keyword>
<evidence type="ECO:0000313" key="4">
    <source>
        <dbReference type="Proteomes" id="UP000464317"/>
    </source>
</evidence>
<proteinExistence type="predicted"/>
<name>A0A809SEF7_9BACT</name>
<keyword evidence="4" id="KW-1185">Reference proteome</keyword>
<evidence type="ECO:0000259" key="2">
    <source>
        <dbReference type="Pfam" id="PF07498"/>
    </source>
</evidence>
<accession>A0A809SEF7</accession>